<dbReference type="RefSeq" id="WP_055655581.1">
    <property type="nucleotide sequence ID" value="NZ_CABIXC010000005.1"/>
</dbReference>
<evidence type="ECO:0000313" key="2">
    <source>
        <dbReference type="EMBL" id="CUO34817.1"/>
    </source>
</evidence>
<dbReference type="EMBL" id="CYZE01000005">
    <property type="protein sequence ID" value="CUO34817.1"/>
    <property type="molecule type" value="Genomic_DNA"/>
</dbReference>
<dbReference type="Proteomes" id="UP000095651">
    <property type="component" value="Unassembled WGS sequence"/>
</dbReference>
<sequence>MRHKQQDTRQATGKGIVIHGDTVPFFCLLAAMRGGGLAAAAVVMMAVTGWFKSFVQERRVPEWLTGKRK</sequence>
<protein>
    <submittedName>
        <fullName evidence="2">Uncharacterized protein</fullName>
    </submittedName>
</protein>
<keyword evidence="1" id="KW-0472">Membrane</keyword>
<accession>A0A174EBY1</accession>
<keyword evidence="1" id="KW-1133">Transmembrane helix</keyword>
<name>A0A174EBY1_9FIRM</name>
<keyword evidence="1" id="KW-0812">Transmembrane</keyword>
<reference evidence="2 3" key="1">
    <citation type="submission" date="2015-09" db="EMBL/GenBank/DDBJ databases">
        <authorList>
            <consortium name="Pathogen Informatics"/>
        </authorList>
    </citation>
    <scope>NUCLEOTIDE SEQUENCE [LARGE SCALE GENOMIC DNA]</scope>
    <source>
        <strain evidence="2 3">2789STDY5608850</strain>
    </source>
</reference>
<feature type="transmembrane region" description="Helical" evidence="1">
    <location>
        <begin position="23"/>
        <end position="51"/>
    </location>
</feature>
<organism evidence="2 3">
    <name type="scientific">Hungatella hathewayi</name>
    <dbReference type="NCBI Taxonomy" id="154046"/>
    <lineage>
        <taxon>Bacteria</taxon>
        <taxon>Bacillati</taxon>
        <taxon>Bacillota</taxon>
        <taxon>Clostridia</taxon>
        <taxon>Lachnospirales</taxon>
        <taxon>Lachnospiraceae</taxon>
        <taxon>Hungatella</taxon>
    </lineage>
</organism>
<gene>
    <name evidence="2" type="ORF">ERS852407_02570</name>
</gene>
<evidence type="ECO:0000313" key="3">
    <source>
        <dbReference type="Proteomes" id="UP000095651"/>
    </source>
</evidence>
<evidence type="ECO:0000256" key="1">
    <source>
        <dbReference type="SAM" id="Phobius"/>
    </source>
</evidence>
<dbReference type="AlphaFoldDB" id="A0A174EBY1"/>
<proteinExistence type="predicted"/>